<keyword evidence="3" id="KW-1185">Reference proteome</keyword>
<evidence type="ECO:0000256" key="1">
    <source>
        <dbReference type="SAM" id="MobiDB-lite"/>
    </source>
</evidence>
<protein>
    <submittedName>
        <fullName evidence="2">Uncharacterized protein</fullName>
    </submittedName>
</protein>
<accession>H8GA15</accession>
<dbReference type="AlphaFoldDB" id="H8GA15"/>
<dbReference type="HOGENOM" id="CLU_2652262_0_0_11"/>
<evidence type="ECO:0000313" key="3">
    <source>
        <dbReference type="Proteomes" id="UP000004705"/>
    </source>
</evidence>
<dbReference type="Proteomes" id="UP000004705">
    <property type="component" value="Chromosome"/>
</dbReference>
<evidence type="ECO:0000313" key="2">
    <source>
        <dbReference type="EMBL" id="EHY88542.1"/>
    </source>
</evidence>
<feature type="region of interest" description="Disordered" evidence="1">
    <location>
        <begin position="34"/>
        <end position="53"/>
    </location>
</feature>
<name>H8GA15_9PSEU</name>
<gene>
    <name evidence="2" type="ORF">SacazDRAFT_01617</name>
</gene>
<organism evidence="2 3">
    <name type="scientific">Saccharomonospora azurea NA-128</name>
    <dbReference type="NCBI Taxonomy" id="882081"/>
    <lineage>
        <taxon>Bacteria</taxon>
        <taxon>Bacillati</taxon>
        <taxon>Actinomycetota</taxon>
        <taxon>Actinomycetes</taxon>
        <taxon>Pseudonocardiales</taxon>
        <taxon>Pseudonocardiaceae</taxon>
        <taxon>Saccharomonospora</taxon>
    </lineage>
</organism>
<proteinExistence type="predicted"/>
<sequence>MSNAGVEDSAPVPFRARLKKNWWRLALISATFEGEREGGSGGYSRRLGATGDRAPERMRDHLTSRGFNGDGVGCDE</sequence>
<reference evidence="2 3" key="1">
    <citation type="journal article" date="2012" name="Stand. Genomic Sci.">
        <title>Genome sequence of the soil bacterium Saccharomonospora azurea type strain (NA-128(T)).</title>
        <authorList>
            <person name="Klenk H.P."/>
            <person name="Held B."/>
            <person name="Lucas S."/>
            <person name="Lapidus A."/>
            <person name="Copeland A."/>
            <person name="Hammon N."/>
            <person name="Pitluck S."/>
            <person name="Goodwin L.A."/>
            <person name="Han C."/>
            <person name="Tapia R."/>
            <person name="Brambilla E.M."/>
            <person name="Potter G."/>
            <person name="Land M."/>
            <person name="Ivanova N."/>
            <person name="Rohde M."/>
            <person name="Goker M."/>
            <person name="Detter J.C."/>
            <person name="Kyrpides N.C."/>
            <person name="Woyke T."/>
        </authorList>
    </citation>
    <scope>NUCLEOTIDE SEQUENCE [LARGE SCALE GENOMIC DNA]</scope>
    <source>
        <strain evidence="2 3">NA-128</strain>
    </source>
</reference>
<dbReference type="EMBL" id="CM001466">
    <property type="protein sequence ID" value="EHY88542.1"/>
    <property type="molecule type" value="Genomic_DNA"/>
</dbReference>